<keyword evidence="6" id="KW-1015">Disulfide bond</keyword>
<dbReference type="SUPFAM" id="SSF52833">
    <property type="entry name" value="Thioredoxin-like"/>
    <property type="match status" value="1"/>
</dbReference>
<evidence type="ECO:0000256" key="1">
    <source>
        <dbReference type="ARBA" id="ARBA00004418"/>
    </source>
</evidence>
<dbReference type="PANTHER" id="PTHR35891">
    <property type="entry name" value="THIOL:DISULFIDE INTERCHANGE PROTEIN DSBA"/>
    <property type="match status" value="1"/>
</dbReference>
<dbReference type="InterPro" id="IPR023205">
    <property type="entry name" value="DsbA/DsbL"/>
</dbReference>
<accession>A0ABQ3C6F1</accession>
<keyword evidence="7" id="KW-0676">Redox-active center</keyword>
<comment type="caution">
    <text evidence="10">The sequence shown here is derived from an EMBL/GenBank/DDBJ whole genome shotgun (WGS) entry which is preliminary data.</text>
</comment>
<evidence type="ECO:0000256" key="7">
    <source>
        <dbReference type="ARBA" id="ARBA00023284"/>
    </source>
</evidence>
<comment type="subcellular location">
    <subcellularLocation>
        <location evidence="1">Periplasm</location>
    </subcellularLocation>
</comment>
<keyword evidence="4 8" id="KW-0732">Signal</keyword>
<sequence length="217" mass="23922">MTRLLRLAALLLLAIPTASMAAPPAPAPVEGRDYELIEDGRPFQPTPGKVEVAEVFGYTCPHCAHFEPVLAPWVRTLPAQARFVAIPADFQDSWVPYARAYFAAQALGVAQRSHAAMYAALHDERSLPTMDATPEEIATFYQRYGIAPARFAAAYKAPAVDAQMKRAREFVIRSRIDGTPSLVVAGKYRVTASNRDAQLRTARWLVDREIAAAAKRR</sequence>
<dbReference type="CDD" id="cd03019">
    <property type="entry name" value="DsbA_DsbA"/>
    <property type="match status" value="1"/>
</dbReference>
<feature type="chain" id="PRO_5046737801" description="Thiol:disulfide interchange protein DsbA" evidence="8">
    <location>
        <begin position="22"/>
        <end position="217"/>
    </location>
</feature>
<dbReference type="PROSITE" id="PS51352">
    <property type="entry name" value="THIOREDOXIN_2"/>
    <property type="match status" value="1"/>
</dbReference>
<evidence type="ECO:0000256" key="5">
    <source>
        <dbReference type="ARBA" id="ARBA00022764"/>
    </source>
</evidence>
<organism evidence="10 11">
    <name type="scientific">Cognatilysobacter xinjiangensis</name>
    <dbReference type="NCBI Taxonomy" id="546892"/>
    <lineage>
        <taxon>Bacteria</taxon>
        <taxon>Pseudomonadati</taxon>
        <taxon>Pseudomonadota</taxon>
        <taxon>Gammaproteobacteria</taxon>
        <taxon>Lysobacterales</taxon>
        <taxon>Lysobacteraceae</taxon>
        <taxon>Cognatilysobacter</taxon>
    </lineage>
</organism>
<gene>
    <name evidence="10" type="primary">dsbA</name>
    <name evidence="10" type="ORF">GCM10008101_25880</name>
</gene>
<dbReference type="InterPro" id="IPR017937">
    <property type="entry name" value="Thioredoxin_CS"/>
</dbReference>
<comment type="similarity">
    <text evidence="2">Belongs to the thioredoxin family. DsbA subfamily.</text>
</comment>
<dbReference type="EMBL" id="BMXY01000004">
    <property type="protein sequence ID" value="GGZ70438.1"/>
    <property type="molecule type" value="Genomic_DNA"/>
</dbReference>
<evidence type="ECO:0000256" key="3">
    <source>
        <dbReference type="ARBA" id="ARBA00013831"/>
    </source>
</evidence>
<proteinExistence type="inferred from homology"/>
<dbReference type="Pfam" id="PF01323">
    <property type="entry name" value="DSBA"/>
    <property type="match status" value="1"/>
</dbReference>
<dbReference type="InterPro" id="IPR050824">
    <property type="entry name" value="Thiol_disulfide_DsbA"/>
</dbReference>
<evidence type="ECO:0000256" key="6">
    <source>
        <dbReference type="ARBA" id="ARBA00023157"/>
    </source>
</evidence>
<evidence type="ECO:0000259" key="9">
    <source>
        <dbReference type="PROSITE" id="PS51352"/>
    </source>
</evidence>
<name>A0ABQ3C6F1_9GAMM</name>
<dbReference type="PANTHER" id="PTHR35891:SF2">
    <property type="entry name" value="THIOL:DISULFIDE INTERCHANGE PROTEIN DSBA"/>
    <property type="match status" value="1"/>
</dbReference>
<evidence type="ECO:0000256" key="8">
    <source>
        <dbReference type="SAM" id="SignalP"/>
    </source>
</evidence>
<dbReference type="RefSeq" id="WP_189450659.1">
    <property type="nucleotide sequence ID" value="NZ_BMXY01000004.1"/>
</dbReference>
<evidence type="ECO:0000313" key="10">
    <source>
        <dbReference type="EMBL" id="GGZ70438.1"/>
    </source>
</evidence>
<feature type="domain" description="Thioredoxin" evidence="9">
    <location>
        <begin position="16"/>
        <end position="207"/>
    </location>
</feature>
<feature type="signal peptide" evidence="8">
    <location>
        <begin position="1"/>
        <end position="21"/>
    </location>
</feature>
<evidence type="ECO:0000313" key="11">
    <source>
        <dbReference type="Proteomes" id="UP000643403"/>
    </source>
</evidence>
<evidence type="ECO:0000256" key="2">
    <source>
        <dbReference type="ARBA" id="ARBA00005791"/>
    </source>
</evidence>
<dbReference type="InterPro" id="IPR013766">
    <property type="entry name" value="Thioredoxin_domain"/>
</dbReference>
<protein>
    <recommendedName>
        <fullName evidence="3">Thiol:disulfide interchange protein DsbA</fullName>
    </recommendedName>
</protein>
<dbReference type="InterPro" id="IPR001853">
    <property type="entry name" value="DSBA-like_thioredoxin_dom"/>
</dbReference>
<dbReference type="InterPro" id="IPR036249">
    <property type="entry name" value="Thioredoxin-like_sf"/>
</dbReference>
<reference evidence="11" key="1">
    <citation type="journal article" date="2019" name="Int. J. Syst. Evol. Microbiol.">
        <title>The Global Catalogue of Microorganisms (GCM) 10K type strain sequencing project: providing services to taxonomists for standard genome sequencing and annotation.</title>
        <authorList>
            <consortium name="The Broad Institute Genomics Platform"/>
            <consortium name="The Broad Institute Genome Sequencing Center for Infectious Disease"/>
            <person name="Wu L."/>
            <person name="Ma J."/>
        </authorList>
    </citation>
    <scope>NUCLEOTIDE SEQUENCE [LARGE SCALE GENOMIC DNA]</scope>
    <source>
        <strain evidence="11">KCTC 22558</strain>
    </source>
</reference>
<dbReference type="Gene3D" id="3.40.30.10">
    <property type="entry name" value="Glutaredoxin"/>
    <property type="match status" value="1"/>
</dbReference>
<dbReference type="Proteomes" id="UP000643403">
    <property type="component" value="Unassembled WGS sequence"/>
</dbReference>
<evidence type="ECO:0000256" key="4">
    <source>
        <dbReference type="ARBA" id="ARBA00022729"/>
    </source>
</evidence>
<keyword evidence="5" id="KW-0574">Periplasm</keyword>
<keyword evidence="11" id="KW-1185">Reference proteome</keyword>
<dbReference type="PROSITE" id="PS00194">
    <property type="entry name" value="THIOREDOXIN_1"/>
    <property type="match status" value="1"/>
</dbReference>